<accession>A0A6A6BKS8</accession>
<dbReference type="PANTHER" id="PTHR35394">
    <property type="entry name" value="DUF3176 DOMAIN-CONTAINING PROTEIN"/>
    <property type="match status" value="1"/>
</dbReference>
<dbReference type="EMBL" id="ML995480">
    <property type="protein sequence ID" value="KAF2143983.1"/>
    <property type="molecule type" value="Genomic_DNA"/>
</dbReference>
<dbReference type="Proteomes" id="UP000799438">
    <property type="component" value="Unassembled WGS sequence"/>
</dbReference>
<feature type="transmembrane region" description="Helical" evidence="2">
    <location>
        <begin position="106"/>
        <end position="129"/>
    </location>
</feature>
<dbReference type="InterPro" id="IPR021514">
    <property type="entry name" value="DUF3176"/>
</dbReference>
<dbReference type="OrthoDB" id="5376804at2759"/>
<name>A0A6A6BKS8_9PEZI</name>
<protein>
    <submittedName>
        <fullName evidence="3">Uncharacterized protein</fullName>
    </submittedName>
</protein>
<evidence type="ECO:0000256" key="1">
    <source>
        <dbReference type="SAM" id="MobiDB-lite"/>
    </source>
</evidence>
<keyword evidence="2" id="KW-0812">Transmembrane</keyword>
<evidence type="ECO:0000313" key="4">
    <source>
        <dbReference type="Proteomes" id="UP000799438"/>
    </source>
</evidence>
<dbReference type="Pfam" id="PF11374">
    <property type="entry name" value="DUF3176"/>
    <property type="match status" value="1"/>
</dbReference>
<dbReference type="GeneID" id="54300496"/>
<evidence type="ECO:0000256" key="2">
    <source>
        <dbReference type="SAM" id="Phobius"/>
    </source>
</evidence>
<evidence type="ECO:0000313" key="3">
    <source>
        <dbReference type="EMBL" id="KAF2143983.1"/>
    </source>
</evidence>
<reference evidence="3" key="1">
    <citation type="journal article" date="2020" name="Stud. Mycol.">
        <title>101 Dothideomycetes genomes: a test case for predicting lifestyles and emergence of pathogens.</title>
        <authorList>
            <person name="Haridas S."/>
            <person name="Albert R."/>
            <person name="Binder M."/>
            <person name="Bloem J."/>
            <person name="Labutti K."/>
            <person name="Salamov A."/>
            <person name="Andreopoulos B."/>
            <person name="Baker S."/>
            <person name="Barry K."/>
            <person name="Bills G."/>
            <person name="Bluhm B."/>
            <person name="Cannon C."/>
            <person name="Castanera R."/>
            <person name="Culley D."/>
            <person name="Daum C."/>
            <person name="Ezra D."/>
            <person name="Gonzalez J."/>
            <person name="Henrissat B."/>
            <person name="Kuo A."/>
            <person name="Liang C."/>
            <person name="Lipzen A."/>
            <person name="Lutzoni F."/>
            <person name="Magnuson J."/>
            <person name="Mondo S."/>
            <person name="Nolan M."/>
            <person name="Ohm R."/>
            <person name="Pangilinan J."/>
            <person name="Park H.-J."/>
            <person name="Ramirez L."/>
            <person name="Alfaro M."/>
            <person name="Sun H."/>
            <person name="Tritt A."/>
            <person name="Yoshinaga Y."/>
            <person name="Zwiers L.-H."/>
            <person name="Turgeon B."/>
            <person name="Goodwin S."/>
            <person name="Spatafora J."/>
            <person name="Crous P."/>
            <person name="Grigoriev I."/>
        </authorList>
    </citation>
    <scope>NUCLEOTIDE SEQUENCE</scope>
    <source>
        <strain evidence="3">CBS 121167</strain>
    </source>
</reference>
<feature type="region of interest" description="Disordered" evidence="1">
    <location>
        <begin position="55"/>
        <end position="90"/>
    </location>
</feature>
<keyword evidence="4" id="KW-1185">Reference proteome</keyword>
<proteinExistence type="predicted"/>
<sequence length="669" mass="75348">MDHGTSQYEHLLFSNSREAVENSFRESIDVTSFRSTSTSNSILLNNLRQSPQIPLLPDSHINPEGQQSSSDGPTDEPSVTGTSLSSPTTTVRPSRLRSFLSFLNDWWFWELSGIIMGSSCIAAVIGILIQTNGMALNNWAYSIQPNTLVSIFMTITKAALLVPISQSISQIKWIHFYGKPQRILDLQSFDDASRGPWGSLQFLIGMKTRNLFASCGAFMTLAAMTLDPLAQQIVAYPSRQVPLVHGDAYVNATQKLDFQGIAGIQNSLDTETQGAVFQRTALNSSNLFRCTTSQCHWAEPFSTLGICSTCRDVLSEKQAYCSTVSDSYDLTKYACNYTISELSLPVFTIDNGTERYAWTKMLTAVESDEILRGNKSIIRPKRCLTLPEKDSRCLTSFIHYYSEFGNFDEVVLRRQDYTYSPLANYNIKECDIYWCAREYEDARVSNGSFSAVLNTSHTLEEITNLNSTKEWESFDSHDALYLDEIMYLRLPEDLKRNETFVIDIRQHNALAQLLSSIMRVNQTANYSSSGVEQSDYFGIMIVNDNITRFIEEIAESLSNRIRYADSSYRVHGTAFRDETYISVRWKWAALPPALLLLTAFYLACAVLQNAKRGTALWKSSSLALLFHELEGWQKNELAVKDMEDLQHAVADIRAQVGDESGGLKFVRCC</sequence>
<dbReference type="RefSeq" id="XP_033399695.1">
    <property type="nucleotide sequence ID" value="XM_033542999.1"/>
</dbReference>
<feature type="compositionally biased region" description="Polar residues" evidence="1">
    <location>
        <begin position="64"/>
        <end position="90"/>
    </location>
</feature>
<dbReference type="PANTHER" id="PTHR35394:SF5">
    <property type="entry name" value="DUF3176 DOMAIN-CONTAINING PROTEIN"/>
    <property type="match status" value="1"/>
</dbReference>
<dbReference type="AlphaFoldDB" id="A0A6A6BKS8"/>
<keyword evidence="2" id="KW-0472">Membrane</keyword>
<organism evidence="3 4">
    <name type="scientific">Aplosporella prunicola CBS 121167</name>
    <dbReference type="NCBI Taxonomy" id="1176127"/>
    <lineage>
        <taxon>Eukaryota</taxon>
        <taxon>Fungi</taxon>
        <taxon>Dikarya</taxon>
        <taxon>Ascomycota</taxon>
        <taxon>Pezizomycotina</taxon>
        <taxon>Dothideomycetes</taxon>
        <taxon>Dothideomycetes incertae sedis</taxon>
        <taxon>Botryosphaeriales</taxon>
        <taxon>Aplosporellaceae</taxon>
        <taxon>Aplosporella</taxon>
    </lineage>
</organism>
<keyword evidence="2" id="KW-1133">Transmembrane helix</keyword>
<gene>
    <name evidence="3" type="ORF">K452DRAFT_306628</name>
</gene>